<reference evidence="7" key="1">
    <citation type="journal article" date="2019" name="Int. J. Syst. Evol. Microbiol.">
        <title>The Global Catalogue of Microorganisms (GCM) 10K type strain sequencing project: providing services to taxonomists for standard genome sequencing and annotation.</title>
        <authorList>
            <consortium name="The Broad Institute Genomics Platform"/>
            <consortium name="The Broad Institute Genome Sequencing Center for Infectious Disease"/>
            <person name="Wu L."/>
            <person name="Ma J."/>
        </authorList>
    </citation>
    <scope>NUCLEOTIDE SEQUENCE [LARGE SCALE GENOMIC DNA]</scope>
    <source>
        <strain evidence="7">KCTC 12848</strain>
    </source>
</reference>
<comment type="subunit">
    <text evidence="5">Homotetramer.</text>
</comment>
<dbReference type="NCBIfam" id="TIGR03814">
    <property type="entry name" value="Gln_ase"/>
    <property type="match status" value="1"/>
</dbReference>
<dbReference type="RefSeq" id="WP_265723517.1">
    <property type="nucleotide sequence ID" value="NZ_JAPIVK010000055.1"/>
</dbReference>
<gene>
    <name evidence="5 6" type="primary">glsA</name>
    <name evidence="6" type="ORF">ACFSKX_13685</name>
</gene>
<dbReference type="EC" id="3.5.1.2" evidence="2 5"/>
<feature type="binding site" evidence="5">
    <location>
        <position position="69"/>
    </location>
    <ligand>
        <name>substrate</name>
    </ligand>
</feature>
<dbReference type="PANTHER" id="PTHR12544:SF48">
    <property type="entry name" value="GLUTAMINASE 1"/>
    <property type="match status" value="1"/>
</dbReference>
<dbReference type="Pfam" id="PF04960">
    <property type="entry name" value="Glutaminase"/>
    <property type="match status" value="1"/>
</dbReference>
<dbReference type="HAMAP" id="MF_00313">
    <property type="entry name" value="Glutaminase"/>
    <property type="match status" value="1"/>
</dbReference>
<dbReference type="InterPro" id="IPR012338">
    <property type="entry name" value="Beta-lactam/transpept-like"/>
</dbReference>
<feature type="binding site" evidence="5">
    <location>
        <position position="164"/>
    </location>
    <ligand>
        <name>substrate</name>
    </ligand>
</feature>
<evidence type="ECO:0000256" key="4">
    <source>
        <dbReference type="ARBA" id="ARBA00049534"/>
    </source>
</evidence>
<organism evidence="6 7">
    <name type="scientific">Microbulbifer halophilus</name>
    <dbReference type="NCBI Taxonomy" id="453963"/>
    <lineage>
        <taxon>Bacteria</taxon>
        <taxon>Pseudomonadati</taxon>
        <taxon>Pseudomonadota</taxon>
        <taxon>Gammaproteobacteria</taxon>
        <taxon>Cellvibrionales</taxon>
        <taxon>Microbulbiferaceae</taxon>
        <taxon>Microbulbifer</taxon>
    </lineage>
</organism>
<comment type="catalytic activity">
    <reaction evidence="4 5">
        <text>L-glutamine + H2O = L-glutamate + NH4(+)</text>
        <dbReference type="Rhea" id="RHEA:15889"/>
        <dbReference type="ChEBI" id="CHEBI:15377"/>
        <dbReference type="ChEBI" id="CHEBI:28938"/>
        <dbReference type="ChEBI" id="CHEBI:29985"/>
        <dbReference type="ChEBI" id="CHEBI:58359"/>
        <dbReference type="EC" id="3.5.1.2"/>
    </reaction>
</comment>
<accession>A0ABW5EEC9</accession>
<feature type="binding site" evidence="5">
    <location>
        <position position="120"/>
    </location>
    <ligand>
        <name>substrate</name>
    </ligand>
</feature>
<dbReference type="GO" id="GO:0004359">
    <property type="term" value="F:glutaminase activity"/>
    <property type="evidence" value="ECO:0007669"/>
    <property type="project" value="UniProtKB-EC"/>
</dbReference>
<dbReference type="Gene3D" id="3.40.710.10">
    <property type="entry name" value="DD-peptidase/beta-lactamase superfamily"/>
    <property type="match status" value="1"/>
</dbReference>
<comment type="caution">
    <text evidence="6">The sequence shown here is derived from an EMBL/GenBank/DDBJ whole genome shotgun (WGS) entry which is preliminary data.</text>
</comment>
<proteinExistence type="inferred from homology"/>
<keyword evidence="7" id="KW-1185">Reference proteome</keyword>
<protein>
    <recommendedName>
        <fullName evidence="2 5">Glutaminase</fullName>
        <ecNumber evidence="2 5">3.5.1.2</ecNumber>
    </recommendedName>
</protein>
<feature type="binding site" evidence="5">
    <location>
        <position position="266"/>
    </location>
    <ligand>
        <name>substrate</name>
    </ligand>
</feature>
<dbReference type="EMBL" id="JBHUJD010000018">
    <property type="protein sequence ID" value="MFD2311473.1"/>
    <property type="molecule type" value="Genomic_DNA"/>
</dbReference>
<evidence type="ECO:0000256" key="5">
    <source>
        <dbReference type="HAMAP-Rule" id="MF_00313"/>
    </source>
</evidence>
<feature type="binding site" evidence="5">
    <location>
        <position position="171"/>
    </location>
    <ligand>
        <name>substrate</name>
    </ligand>
</feature>
<feature type="binding site" evidence="5">
    <location>
        <position position="248"/>
    </location>
    <ligand>
        <name>substrate</name>
    </ligand>
</feature>
<keyword evidence="5" id="KW-0007">Acetylation</keyword>
<name>A0ABW5EEC9_9GAMM</name>
<dbReference type="PANTHER" id="PTHR12544">
    <property type="entry name" value="GLUTAMINASE"/>
    <property type="match status" value="1"/>
</dbReference>
<evidence type="ECO:0000256" key="2">
    <source>
        <dbReference type="ARBA" id="ARBA00012918"/>
    </source>
</evidence>
<evidence type="ECO:0000313" key="7">
    <source>
        <dbReference type="Proteomes" id="UP001597425"/>
    </source>
</evidence>
<evidence type="ECO:0000256" key="1">
    <source>
        <dbReference type="ARBA" id="ARBA00011076"/>
    </source>
</evidence>
<dbReference type="NCBIfam" id="NF009020">
    <property type="entry name" value="PRK12356.1"/>
    <property type="match status" value="1"/>
</dbReference>
<evidence type="ECO:0000313" key="6">
    <source>
        <dbReference type="EMBL" id="MFD2311473.1"/>
    </source>
</evidence>
<sequence>MPSKPDKAQLQEVIDCARATYINLDEGENASYIPFLARVPRYLCGLSIATLDGDIISAGDTDYRFAIESISKVATLALALEDVGPDAVQKKVGADPTGLPFNSVMALELHNGKPLSPLVNAGAISTVSLVEAADREERWARILLMQRKLTGGDIVLSSEVNGSEQTTNFHNRAISWLLYSAEALYCDPMEACDIYTRQCSTLVDTRDLAVMAATLAGGGVNPLTGEQVLSADRTSPKVLAEMMMEGLYTSSGDWAYSVGLPGKSGVGGGVLAVVPGIMGIAAFSPPLDDAGNSVRGQKMIGKVASALDYNLFSTRF</sequence>
<keyword evidence="3 5" id="KW-0378">Hydrolase</keyword>
<dbReference type="InterPro" id="IPR015868">
    <property type="entry name" value="Glutaminase"/>
</dbReference>
<feature type="binding site" evidence="5">
    <location>
        <position position="195"/>
    </location>
    <ligand>
        <name>substrate</name>
    </ligand>
</feature>
<evidence type="ECO:0000256" key="3">
    <source>
        <dbReference type="ARBA" id="ARBA00022801"/>
    </source>
</evidence>
<comment type="similarity">
    <text evidence="1 5">Belongs to the glutaminase family.</text>
</comment>
<dbReference type="Proteomes" id="UP001597425">
    <property type="component" value="Unassembled WGS sequence"/>
</dbReference>
<dbReference type="SUPFAM" id="SSF56601">
    <property type="entry name" value="beta-lactamase/transpeptidase-like"/>
    <property type="match status" value="1"/>
</dbReference>